<evidence type="ECO:0000256" key="3">
    <source>
        <dbReference type="SAM" id="SignalP"/>
    </source>
</evidence>
<evidence type="ECO:0000313" key="5">
    <source>
        <dbReference type="Proteomes" id="UP000026961"/>
    </source>
</evidence>
<evidence type="ECO:0000256" key="1">
    <source>
        <dbReference type="ARBA" id="ARBA00022729"/>
    </source>
</evidence>
<feature type="chain" id="PRO_5002351160" evidence="3">
    <location>
        <begin position="21"/>
        <end position="427"/>
    </location>
</feature>
<keyword evidence="1 3" id="KW-0732">Signal</keyword>
<dbReference type="Pfam" id="PF01190">
    <property type="entry name" value="Pollen_Ole_e_1"/>
    <property type="match status" value="3"/>
</dbReference>
<reference evidence="4" key="1">
    <citation type="submission" date="2013-08" db="EMBL/GenBank/DDBJ databases">
        <title>Oryza genome evolution.</title>
        <authorList>
            <person name="Wing R.A."/>
            <person name="Panaud O."/>
            <person name="Oliveira A.C."/>
        </authorList>
    </citation>
    <scope>NUCLEOTIDE SEQUENCE</scope>
</reference>
<proteinExistence type="predicted"/>
<evidence type="ECO:0000256" key="2">
    <source>
        <dbReference type="SAM" id="MobiDB-lite"/>
    </source>
</evidence>
<dbReference type="eggNOG" id="ENOG502RY0E">
    <property type="taxonomic scope" value="Eukaryota"/>
</dbReference>
<evidence type="ECO:0000313" key="4">
    <source>
        <dbReference type="EnsemblPlants" id="OGLUM01G04500.1"/>
    </source>
</evidence>
<dbReference type="Proteomes" id="UP000026961">
    <property type="component" value="Chromosome 1"/>
</dbReference>
<dbReference type="GO" id="GO:0071944">
    <property type="term" value="C:cell periphery"/>
    <property type="evidence" value="ECO:0007669"/>
    <property type="project" value="TreeGrafter"/>
</dbReference>
<keyword evidence="5" id="KW-1185">Reference proteome</keyword>
<dbReference type="PANTHER" id="PTHR33470:SF4">
    <property type="entry name" value="OS01G0164025 PROTEIN"/>
    <property type="match status" value="1"/>
</dbReference>
<reference evidence="4" key="2">
    <citation type="submission" date="2015-04" db="UniProtKB">
        <authorList>
            <consortium name="EnsemblPlants"/>
        </authorList>
    </citation>
    <scope>IDENTIFICATION</scope>
</reference>
<feature type="signal peptide" evidence="3">
    <location>
        <begin position="1"/>
        <end position="20"/>
    </location>
</feature>
<organism evidence="4">
    <name type="scientific">Oryza glumipatula</name>
    <dbReference type="NCBI Taxonomy" id="40148"/>
    <lineage>
        <taxon>Eukaryota</taxon>
        <taxon>Viridiplantae</taxon>
        <taxon>Streptophyta</taxon>
        <taxon>Embryophyta</taxon>
        <taxon>Tracheophyta</taxon>
        <taxon>Spermatophyta</taxon>
        <taxon>Magnoliopsida</taxon>
        <taxon>Liliopsida</taxon>
        <taxon>Poales</taxon>
        <taxon>Poaceae</taxon>
        <taxon>BOP clade</taxon>
        <taxon>Oryzoideae</taxon>
        <taxon>Oryzeae</taxon>
        <taxon>Oryzinae</taxon>
        <taxon>Oryza</taxon>
    </lineage>
</organism>
<accession>A0A0D9Y3N4</accession>
<protein>
    <submittedName>
        <fullName evidence="4">Uncharacterized protein</fullName>
    </submittedName>
</protein>
<dbReference type="STRING" id="40148.A0A0D9Y3N4"/>
<dbReference type="EnsemblPlants" id="OGLUM01G04500.1">
    <property type="protein sequence ID" value="OGLUM01G04500.1"/>
    <property type="gene ID" value="OGLUM01G04500"/>
</dbReference>
<sequence>MAAFLHLAILISLLAAGATANNGYTTPSPPPPPQQQHTPSPPPPPAPAAHQSSDKVLVRVEGKVYCQSCEHRNSWSLDGARPLRGAEVSVTCRDAKNRAAWWRLAVTDESGYFLAEFGVTGASDFLGADPRGACYARLLSSPDRKCNGLTNINAGMVGAPLRDEGKRWPGQGYDNVQQYTPPAHSDKLLVRVEGMVYCQSCAYRNTHSLDGAVPLPKAEVSVTCHDAKNRVMECKRAIADESGYFLTELGVTKVSDFFMGDPRKACHVRLQASPDFKCNNPTNIIDKLLVRVEGMVYCQSCAYRNTHSLNSAVPLPKAEVSITCHDTKNRIMECKRAIADESGYFLTELGVTKVSDFFMGDPRKACHMQLQASPDFKCNNPTNINYSDIKGAPLRDEDKRWTGQGYDNVVYAAGPLAFRPAICPPKH</sequence>
<feature type="compositionally biased region" description="Pro residues" evidence="2">
    <location>
        <begin position="27"/>
        <end position="47"/>
    </location>
</feature>
<name>A0A0D9Y3N4_9ORYZ</name>
<dbReference type="PANTHER" id="PTHR33470">
    <property type="entry name" value="OS01G0164075 PROTEIN"/>
    <property type="match status" value="1"/>
</dbReference>
<feature type="region of interest" description="Disordered" evidence="2">
    <location>
        <begin position="22"/>
        <end position="53"/>
    </location>
</feature>
<reference evidence="4" key="3">
    <citation type="submission" date="2018-05" db="EMBL/GenBank/DDBJ databases">
        <title>OgluRS3 (Oryza glumaepatula Reference Sequence Version 3).</title>
        <authorList>
            <person name="Zhang J."/>
            <person name="Kudrna D."/>
            <person name="Lee S."/>
            <person name="Talag J."/>
            <person name="Welchert J."/>
            <person name="Wing R.A."/>
        </authorList>
    </citation>
    <scope>NUCLEOTIDE SEQUENCE [LARGE SCALE GENOMIC DNA]</scope>
</reference>
<dbReference type="AlphaFoldDB" id="A0A0D9Y3N4"/>
<dbReference type="HOGENOM" id="CLU_028503_1_0_1"/>
<dbReference type="Gramene" id="OGLUM01G04500.1">
    <property type="protein sequence ID" value="OGLUM01G04500.1"/>
    <property type="gene ID" value="OGLUM01G04500"/>
</dbReference>